<evidence type="ECO:0000313" key="5">
    <source>
        <dbReference type="EMBL" id="MEE6259007.1"/>
    </source>
</evidence>
<organism evidence="5 6">
    <name type="scientific">Plantactinospora sonchi</name>
    <dbReference type="NCBI Taxonomy" id="1544735"/>
    <lineage>
        <taxon>Bacteria</taxon>
        <taxon>Bacillati</taxon>
        <taxon>Actinomycetota</taxon>
        <taxon>Actinomycetes</taxon>
        <taxon>Micromonosporales</taxon>
        <taxon>Micromonosporaceae</taxon>
        <taxon>Plantactinospora</taxon>
    </lineage>
</organism>
<keyword evidence="6" id="KW-1185">Reference proteome</keyword>
<accession>A0ABU7RR88</accession>
<dbReference type="PANTHER" id="PTHR12526">
    <property type="entry name" value="GLYCOSYLTRANSFERASE"/>
    <property type="match status" value="1"/>
</dbReference>
<dbReference type="Gene3D" id="3.40.50.2000">
    <property type="entry name" value="Glycogen Phosphorylase B"/>
    <property type="match status" value="2"/>
</dbReference>
<dbReference type="GO" id="GO:0016757">
    <property type="term" value="F:glycosyltransferase activity"/>
    <property type="evidence" value="ECO:0007669"/>
    <property type="project" value="UniProtKB-KW"/>
</dbReference>
<dbReference type="PANTHER" id="PTHR12526:SF600">
    <property type="entry name" value="GLYCOSYL TRANSFERASE GROUP 1"/>
    <property type="match status" value="1"/>
</dbReference>
<protein>
    <submittedName>
        <fullName evidence="5">Glycosyltransferase family 4 protein</fullName>
        <ecNumber evidence="5">2.4.-.-</ecNumber>
    </submittedName>
</protein>
<dbReference type="InterPro" id="IPR001296">
    <property type="entry name" value="Glyco_trans_1"/>
</dbReference>
<dbReference type="CDD" id="cd03801">
    <property type="entry name" value="GT4_PimA-like"/>
    <property type="match status" value="1"/>
</dbReference>
<dbReference type="SUPFAM" id="SSF53756">
    <property type="entry name" value="UDP-Glycosyltransferase/glycogen phosphorylase"/>
    <property type="match status" value="1"/>
</dbReference>
<evidence type="ECO:0000259" key="4">
    <source>
        <dbReference type="Pfam" id="PF13439"/>
    </source>
</evidence>
<dbReference type="Pfam" id="PF00534">
    <property type="entry name" value="Glycos_transf_1"/>
    <property type="match status" value="1"/>
</dbReference>
<dbReference type="Proteomes" id="UP001332243">
    <property type="component" value="Unassembled WGS sequence"/>
</dbReference>
<dbReference type="Pfam" id="PF13439">
    <property type="entry name" value="Glyco_transf_4"/>
    <property type="match status" value="1"/>
</dbReference>
<comment type="caution">
    <text evidence="5">The sequence shown here is derived from an EMBL/GenBank/DDBJ whole genome shotgun (WGS) entry which is preliminary data.</text>
</comment>
<proteinExistence type="predicted"/>
<keyword evidence="1 5" id="KW-0328">Glycosyltransferase</keyword>
<dbReference type="EMBL" id="JAZGQK010000007">
    <property type="protein sequence ID" value="MEE6259007.1"/>
    <property type="molecule type" value="Genomic_DNA"/>
</dbReference>
<name>A0ABU7RR88_9ACTN</name>
<feature type="domain" description="Glycosyltransferase subfamily 4-like N-terminal" evidence="4">
    <location>
        <begin position="198"/>
        <end position="309"/>
    </location>
</feature>
<gene>
    <name evidence="5" type="ORF">V1633_10965</name>
</gene>
<dbReference type="EC" id="2.4.-.-" evidence="5"/>
<dbReference type="InterPro" id="IPR028098">
    <property type="entry name" value="Glyco_trans_4-like_N"/>
</dbReference>
<sequence length="548" mass="60896">MGEAETEIMDVNGAAAARRTRGRVVMLVDNGVKGDSRVQKSARSAAEAGWEVILLGRQTGPGETSWRLGDAEVRLLSVPTDVGDPAYVRRRSPRRPLAYPAGGRYVNYRLDTMKAWRADIVARMARLRTGQAGGPARLLEQARILANRVGLAIVWRWVRFRARETRLLRDGRRDPDAWTNRLPVVFWKALLGNRSWRRLDPALWQWELGFGRVIDELEPDLIHAHDFKMIGVGARAAARARRDGRPVKFVWDAHEYVPGLRPLTARWLAGQVTHEREYAQHADAVVTVSTALAELLRDAHKLPELPTVVMNAPVMTPGEEESGAPVPDLRTLCGIGPETPLLAYSGGINPVRGVDLVVEALTSLPDVHLAMLSLHPTAHNKGAEELRLRAVELGVADRIHLLPYVPHWQVSRVLASADAAVSPLHHLLNHEIALSNKFFEYSHARLPLVVSDVRTMSEVVRSTGQGEVFRAQDLTDFLRAVKLVLAESEKYRAAYDRPGLLAEWSWEAQAEILDRLYARLLPHAPGRELAEAPVNGLRPDPALSASPR</sequence>
<evidence type="ECO:0000256" key="2">
    <source>
        <dbReference type="ARBA" id="ARBA00022679"/>
    </source>
</evidence>
<keyword evidence="2 5" id="KW-0808">Transferase</keyword>
<evidence type="ECO:0000256" key="1">
    <source>
        <dbReference type="ARBA" id="ARBA00022676"/>
    </source>
</evidence>
<evidence type="ECO:0000259" key="3">
    <source>
        <dbReference type="Pfam" id="PF00534"/>
    </source>
</evidence>
<evidence type="ECO:0000313" key="6">
    <source>
        <dbReference type="Proteomes" id="UP001332243"/>
    </source>
</evidence>
<feature type="domain" description="Glycosyl transferase family 1" evidence="3">
    <location>
        <begin position="337"/>
        <end position="493"/>
    </location>
</feature>
<reference evidence="5 6" key="1">
    <citation type="submission" date="2024-01" db="EMBL/GenBank/DDBJ databases">
        <title>Genome insights into Plantactinospora sonchi sp. nov.</title>
        <authorList>
            <person name="Wang L."/>
        </authorList>
    </citation>
    <scope>NUCLEOTIDE SEQUENCE [LARGE SCALE GENOMIC DNA]</scope>
    <source>
        <strain evidence="5 6">NEAU-QY2</strain>
    </source>
</reference>